<organism evidence="6 7">
    <name type="scientific">Noviluteimonas lactosilytica</name>
    <dbReference type="NCBI Taxonomy" id="2888523"/>
    <lineage>
        <taxon>Bacteria</taxon>
        <taxon>Pseudomonadati</taxon>
        <taxon>Pseudomonadota</taxon>
        <taxon>Gammaproteobacteria</taxon>
        <taxon>Lysobacterales</taxon>
        <taxon>Lysobacteraceae</taxon>
        <taxon>Noviluteimonas</taxon>
    </lineage>
</organism>
<keyword evidence="2" id="KW-0677">Repeat</keyword>
<feature type="domain" description="Calx-beta" evidence="5">
    <location>
        <begin position="774"/>
        <end position="811"/>
    </location>
</feature>
<dbReference type="InterPro" id="IPR003644">
    <property type="entry name" value="Calx_beta"/>
</dbReference>
<evidence type="ECO:0000259" key="5">
    <source>
        <dbReference type="Pfam" id="PF03160"/>
    </source>
</evidence>
<protein>
    <submittedName>
        <fullName evidence="6">M12 family metallo-peptidase</fullName>
    </submittedName>
</protein>
<keyword evidence="1 4" id="KW-0732">Signal</keyword>
<evidence type="ECO:0000313" key="7">
    <source>
        <dbReference type="Proteomes" id="UP001165293"/>
    </source>
</evidence>
<feature type="signal peptide" evidence="4">
    <location>
        <begin position="1"/>
        <end position="22"/>
    </location>
</feature>
<dbReference type="Gene3D" id="3.40.390.10">
    <property type="entry name" value="Collagenase (Catalytic Domain)"/>
    <property type="match status" value="1"/>
</dbReference>
<keyword evidence="7" id="KW-1185">Reference proteome</keyword>
<evidence type="ECO:0000256" key="4">
    <source>
        <dbReference type="SAM" id="SignalP"/>
    </source>
</evidence>
<name>A0ABS8JJT2_9GAMM</name>
<dbReference type="InterPro" id="IPR038081">
    <property type="entry name" value="CalX-like_sf"/>
</dbReference>
<dbReference type="RefSeq" id="WP_230527659.1">
    <property type="nucleotide sequence ID" value="NZ_JAJGAK010000003.1"/>
</dbReference>
<evidence type="ECO:0000256" key="3">
    <source>
        <dbReference type="ARBA" id="ARBA00022837"/>
    </source>
</evidence>
<feature type="domain" description="Calx-beta" evidence="5">
    <location>
        <begin position="470"/>
        <end position="573"/>
    </location>
</feature>
<dbReference type="Proteomes" id="UP001165293">
    <property type="component" value="Unassembled WGS sequence"/>
</dbReference>
<dbReference type="SUPFAM" id="SSF55486">
    <property type="entry name" value="Metalloproteases ('zincins'), catalytic domain"/>
    <property type="match status" value="1"/>
</dbReference>
<dbReference type="SUPFAM" id="SSF141072">
    <property type="entry name" value="CalX-like"/>
    <property type="match status" value="1"/>
</dbReference>
<evidence type="ECO:0000256" key="2">
    <source>
        <dbReference type="ARBA" id="ARBA00022737"/>
    </source>
</evidence>
<accession>A0ABS8JJT2</accession>
<proteinExistence type="predicted"/>
<sequence length="880" mass="93372">MKAWKTASLALAVCACAGISYWATRSSSDSTLPAAVAVLQERLGIPAPVELRVPEGASIDAPQPFAFDAAAARRAVRDGELRVSLPDGTDYPVRIERNYTDESGHWNLVGRVDTPTGAHPMVMTFGATSVFGVLPTPDGESLRVTTRAGRKVVIAPSGSLVPADLRDPALLNDAIVLPTPDAVASTGAAGTPHRTASASQKQRVAVAAAAPSAIAAATNLRTAAAPIDTTPVDITVLPLYSEGMEIMWGSAEELGTAIANLFAIANQAHADSGSRVHLVQSQAPLAYSKTTPYPSNRNLLLEISSAPQAQYVRDQRGDLVVLFKAMSGLEACGMALQTSPAHGRTQTFNATAYSVVNLDDTCSPLALAHEIGHNLGAIHEREVETDTTGEIRKGAYMFSHGLRTEAFATIMAMPRSGQSPVPYFSNPDSSACGAPCGIVDYSDEVRTFNLMAPAVAAFWGDAGTIAIPDVEVSEPYQVDRVGVVEVRMSGPAPVGGVTLDVTVEPGGTASEADFYVQDPTITIPEGESIAYLRVYVAADQVVEGDEYATLRISSVNHAGLIVDDTATFTIFEPQRHVLTGGIKFDGEVPDRGVYLFLSGIEDGDTNYFELNLQPPNYAWSVVVPFGTQVKLLRDMTLVEPYVFHPEWQITPEVRSDSDWSIVAKKGVQVTLTVSAAAGKSLPAKDFELSAIESDGDATVHWTVIPVSPPMFTTFSILVYPGHDLDLSGAVDGFSFYRLKDYNLTTDRHYNVVLDSRPTLRAIPEVRLQGNTSPLRVFLEEPAPAGGVSFRCRTVDRTAKANVHYVPVTATVNIPANASGYFDCGTAFSLLKPVPKLSVALDVVIDQVVGANVPISTVSIAIPGTTMRTGGPSQPSPAAAP</sequence>
<dbReference type="EMBL" id="JAJGAK010000003">
    <property type="protein sequence ID" value="MCC8363858.1"/>
    <property type="molecule type" value="Genomic_DNA"/>
</dbReference>
<keyword evidence="3" id="KW-0106">Calcium</keyword>
<dbReference type="PROSITE" id="PS51257">
    <property type="entry name" value="PROKAR_LIPOPROTEIN"/>
    <property type="match status" value="1"/>
</dbReference>
<gene>
    <name evidence="6" type="ORF">LK996_12325</name>
</gene>
<dbReference type="InterPro" id="IPR024079">
    <property type="entry name" value="MetalloPept_cat_dom_sf"/>
</dbReference>
<comment type="caution">
    <text evidence="6">The sequence shown here is derived from an EMBL/GenBank/DDBJ whole genome shotgun (WGS) entry which is preliminary data.</text>
</comment>
<dbReference type="Pfam" id="PF13583">
    <property type="entry name" value="Reprolysin_4"/>
    <property type="match status" value="1"/>
</dbReference>
<reference evidence="6" key="1">
    <citation type="submission" date="2021-10" db="EMBL/GenBank/DDBJ databases">
        <authorList>
            <person name="Lyu M."/>
            <person name="Wang X."/>
            <person name="Meng X."/>
            <person name="Xu K."/>
        </authorList>
    </citation>
    <scope>NUCLEOTIDE SEQUENCE</scope>
    <source>
        <strain evidence="6">A6</strain>
    </source>
</reference>
<feature type="chain" id="PRO_5047134599" evidence="4">
    <location>
        <begin position="23"/>
        <end position="880"/>
    </location>
</feature>
<dbReference type="Gene3D" id="2.60.40.2030">
    <property type="match status" value="1"/>
</dbReference>
<evidence type="ECO:0000313" key="6">
    <source>
        <dbReference type="EMBL" id="MCC8363858.1"/>
    </source>
</evidence>
<dbReference type="Pfam" id="PF03160">
    <property type="entry name" value="Calx-beta"/>
    <property type="match status" value="2"/>
</dbReference>
<evidence type="ECO:0000256" key="1">
    <source>
        <dbReference type="ARBA" id="ARBA00022729"/>
    </source>
</evidence>